<protein>
    <submittedName>
        <fullName evidence="1">Uncharacterized protein</fullName>
    </submittedName>
</protein>
<accession>A0A3B0RUP1</accession>
<dbReference type="AlphaFoldDB" id="A0A3B0RUP1"/>
<dbReference type="EMBL" id="UOEK01000086">
    <property type="protein sequence ID" value="VAV95917.1"/>
    <property type="molecule type" value="Genomic_DNA"/>
</dbReference>
<name>A0A3B0RUP1_9ZZZZ</name>
<organism evidence="1">
    <name type="scientific">hydrothermal vent metagenome</name>
    <dbReference type="NCBI Taxonomy" id="652676"/>
    <lineage>
        <taxon>unclassified sequences</taxon>
        <taxon>metagenomes</taxon>
        <taxon>ecological metagenomes</taxon>
    </lineage>
</organism>
<evidence type="ECO:0000313" key="1">
    <source>
        <dbReference type="EMBL" id="VAV95917.1"/>
    </source>
</evidence>
<reference evidence="1" key="1">
    <citation type="submission" date="2018-06" db="EMBL/GenBank/DDBJ databases">
        <authorList>
            <person name="Zhirakovskaya E."/>
        </authorList>
    </citation>
    <scope>NUCLEOTIDE SEQUENCE</scope>
</reference>
<gene>
    <name evidence="1" type="ORF">MNBD_ACTINO02-1317</name>
</gene>
<sequence>MVNELRRQGMMWLVRVLLVLVLALIGSVTIVSEATAVSVVTNTANSVAFTCDVMTAVKVDTDELNEGSGQSSRVLGMPERAVVGPADLAPAGAVGGNVRVRAYSVPVCDRQRRSSWLAGRGSDRRVRC</sequence>
<proteinExistence type="predicted"/>